<dbReference type="Pfam" id="PF13439">
    <property type="entry name" value="Glyco_transf_4"/>
    <property type="match status" value="1"/>
</dbReference>
<name>A0A3B0TPI1_9ZZZZ</name>
<dbReference type="Pfam" id="PF00534">
    <property type="entry name" value="Glycos_transf_1"/>
    <property type="match status" value="1"/>
</dbReference>
<dbReference type="SUPFAM" id="SSF53756">
    <property type="entry name" value="UDP-Glycosyltransferase/glycogen phosphorylase"/>
    <property type="match status" value="1"/>
</dbReference>
<dbReference type="EMBL" id="UOEP01000122">
    <property type="protein sequence ID" value="VAW20541.1"/>
    <property type="molecule type" value="Genomic_DNA"/>
</dbReference>
<reference evidence="3" key="1">
    <citation type="submission" date="2018-06" db="EMBL/GenBank/DDBJ databases">
        <authorList>
            <person name="Zhirakovskaya E."/>
        </authorList>
    </citation>
    <scope>NUCLEOTIDE SEQUENCE</scope>
</reference>
<dbReference type="PANTHER" id="PTHR45947:SF13">
    <property type="entry name" value="TRANSFERASE"/>
    <property type="match status" value="1"/>
</dbReference>
<dbReference type="InterPro" id="IPR028098">
    <property type="entry name" value="Glyco_trans_4-like_N"/>
</dbReference>
<accession>A0A3B0TPI1</accession>
<dbReference type="PANTHER" id="PTHR45947">
    <property type="entry name" value="SULFOQUINOVOSYL TRANSFERASE SQD2"/>
    <property type="match status" value="1"/>
</dbReference>
<evidence type="ECO:0000313" key="3">
    <source>
        <dbReference type="EMBL" id="VAW20541.1"/>
    </source>
</evidence>
<dbReference type="InterPro" id="IPR001296">
    <property type="entry name" value="Glyco_trans_1"/>
</dbReference>
<dbReference type="Gene3D" id="3.40.50.2000">
    <property type="entry name" value="Glycogen Phosphorylase B"/>
    <property type="match status" value="2"/>
</dbReference>
<dbReference type="GO" id="GO:0016757">
    <property type="term" value="F:glycosyltransferase activity"/>
    <property type="evidence" value="ECO:0007669"/>
    <property type="project" value="InterPro"/>
</dbReference>
<organism evidence="3">
    <name type="scientific">hydrothermal vent metagenome</name>
    <dbReference type="NCBI Taxonomy" id="652676"/>
    <lineage>
        <taxon>unclassified sequences</taxon>
        <taxon>metagenomes</taxon>
        <taxon>ecological metagenomes</taxon>
    </lineage>
</organism>
<evidence type="ECO:0000259" key="2">
    <source>
        <dbReference type="Pfam" id="PF13439"/>
    </source>
</evidence>
<dbReference type="CDD" id="cd03801">
    <property type="entry name" value="GT4_PimA-like"/>
    <property type="match status" value="1"/>
</dbReference>
<proteinExistence type="predicted"/>
<dbReference type="AlphaFoldDB" id="A0A3B0TPI1"/>
<dbReference type="InterPro" id="IPR050194">
    <property type="entry name" value="Glycosyltransferase_grp1"/>
</dbReference>
<protein>
    <submittedName>
        <fullName evidence="3">Glycosyltransferase protein</fullName>
    </submittedName>
</protein>
<sequence length="399" mass="45423">MNILLANKFFYPRGGDCIHTIGLKKLLEENGHKVAIFSMQHPENITNEYEGYWPSNIDYGAQAIKNTKKAICRPIYSGEVKRKWNALLDNFKPDVVHLHNIHTQLSPIIAKEAYNKKIPVFWTLHDYKLICPSYSLLRNGEPCEKCLADKTNVIKYRCIKNSLTGSLIGYLEAMRWPRKKLEEYTTCFIAPSQFLRGKMIEAGFSPEKIKQLYNFTGQDKFRPNLHKKGYYVYLGRISREKGLGTLLKAASGLPGFNLKIIGDGPLRGKLEQKYDCKHIEFLGYQPWETIKTILGEASFMVLPSEGYENNPLSIIESFALGTPVLGSAIGGIPELVSPGENGMLFEPLDQFGLAVKISEMMKSRDWDYAQISKKAKGIFDSNKYYQSLLRLYQPLNHTD</sequence>
<feature type="domain" description="Glycosyl transferase family 1" evidence="1">
    <location>
        <begin position="223"/>
        <end position="376"/>
    </location>
</feature>
<gene>
    <name evidence="3" type="ORF">MNBD_BACTEROID01-2274</name>
</gene>
<keyword evidence="3" id="KW-0808">Transferase</keyword>
<feature type="domain" description="Glycosyltransferase subfamily 4-like N-terminal" evidence="2">
    <location>
        <begin position="19"/>
        <end position="215"/>
    </location>
</feature>
<evidence type="ECO:0000259" key="1">
    <source>
        <dbReference type="Pfam" id="PF00534"/>
    </source>
</evidence>